<dbReference type="Proteomes" id="UP000789901">
    <property type="component" value="Unassembled WGS sequence"/>
</dbReference>
<sequence length="54" mass="6192">ILQGFALPLSTQGQCWSGFYRSELKKGENRYTAKCKFCLAEFSSKPEKLHLHIT</sequence>
<evidence type="ECO:0000313" key="1">
    <source>
        <dbReference type="EMBL" id="CAG8838407.1"/>
    </source>
</evidence>
<name>A0ABN7WR22_GIGMA</name>
<protein>
    <submittedName>
        <fullName evidence="1">20383_t:CDS:1</fullName>
    </submittedName>
</protein>
<dbReference type="EMBL" id="CAJVQB010057981">
    <property type="protein sequence ID" value="CAG8838407.1"/>
    <property type="molecule type" value="Genomic_DNA"/>
</dbReference>
<organism evidence="1 2">
    <name type="scientific">Gigaspora margarita</name>
    <dbReference type="NCBI Taxonomy" id="4874"/>
    <lineage>
        <taxon>Eukaryota</taxon>
        <taxon>Fungi</taxon>
        <taxon>Fungi incertae sedis</taxon>
        <taxon>Mucoromycota</taxon>
        <taxon>Glomeromycotina</taxon>
        <taxon>Glomeromycetes</taxon>
        <taxon>Diversisporales</taxon>
        <taxon>Gigasporaceae</taxon>
        <taxon>Gigaspora</taxon>
    </lineage>
</organism>
<comment type="caution">
    <text evidence="1">The sequence shown here is derived from an EMBL/GenBank/DDBJ whole genome shotgun (WGS) entry which is preliminary data.</text>
</comment>
<gene>
    <name evidence="1" type="ORF">GMARGA_LOCUS33963</name>
</gene>
<keyword evidence="2" id="KW-1185">Reference proteome</keyword>
<proteinExistence type="predicted"/>
<feature type="non-terminal residue" evidence="1">
    <location>
        <position position="54"/>
    </location>
</feature>
<reference evidence="1 2" key="1">
    <citation type="submission" date="2021-06" db="EMBL/GenBank/DDBJ databases">
        <authorList>
            <person name="Kallberg Y."/>
            <person name="Tangrot J."/>
            <person name="Rosling A."/>
        </authorList>
    </citation>
    <scope>NUCLEOTIDE SEQUENCE [LARGE SCALE GENOMIC DNA]</scope>
    <source>
        <strain evidence="1 2">120-4 pot B 10/14</strain>
    </source>
</reference>
<feature type="non-terminal residue" evidence="1">
    <location>
        <position position="1"/>
    </location>
</feature>
<evidence type="ECO:0000313" key="2">
    <source>
        <dbReference type="Proteomes" id="UP000789901"/>
    </source>
</evidence>
<accession>A0ABN7WR22</accession>